<name>A0A9D3W8I8_9ROSI</name>
<dbReference type="Pfam" id="PF14111">
    <property type="entry name" value="DUF4283"/>
    <property type="match status" value="1"/>
</dbReference>
<sequence length="115" mass="13188">MLVLVRRVSITDRNCKCEELAKGMEADLANLNLDDLEDDPIAGQKEDDVGEDDFRFCLVGRVLTDSSVHFPSLRNVLSELWHPIEGVTILKIEEKQILFRFFNEIDLKRMLDGIP</sequence>
<evidence type="ECO:0000313" key="2">
    <source>
        <dbReference type="EMBL" id="KAH1114653.1"/>
    </source>
</evidence>
<reference evidence="2 3" key="1">
    <citation type="journal article" date="2021" name="Plant Biotechnol. J.">
        <title>Multi-omics assisted identification of the key and species-specific regulatory components of drought-tolerant mechanisms in Gossypium stocksii.</title>
        <authorList>
            <person name="Yu D."/>
            <person name="Ke L."/>
            <person name="Zhang D."/>
            <person name="Wu Y."/>
            <person name="Sun Y."/>
            <person name="Mei J."/>
            <person name="Sun J."/>
            <person name="Sun Y."/>
        </authorList>
    </citation>
    <scope>NUCLEOTIDE SEQUENCE [LARGE SCALE GENOMIC DNA]</scope>
    <source>
        <strain evidence="3">cv. E1</strain>
        <tissue evidence="2">Leaf</tissue>
    </source>
</reference>
<protein>
    <recommendedName>
        <fullName evidence="1">DUF4283 domain-containing protein</fullName>
    </recommendedName>
</protein>
<keyword evidence="3" id="KW-1185">Reference proteome</keyword>
<proteinExistence type="predicted"/>
<evidence type="ECO:0000259" key="1">
    <source>
        <dbReference type="Pfam" id="PF14111"/>
    </source>
</evidence>
<dbReference type="OrthoDB" id="1707487at2759"/>
<dbReference type="EMBL" id="JAIQCV010000003">
    <property type="protein sequence ID" value="KAH1114653.1"/>
    <property type="molecule type" value="Genomic_DNA"/>
</dbReference>
<organism evidence="2 3">
    <name type="scientific">Gossypium stocksii</name>
    <dbReference type="NCBI Taxonomy" id="47602"/>
    <lineage>
        <taxon>Eukaryota</taxon>
        <taxon>Viridiplantae</taxon>
        <taxon>Streptophyta</taxon>
        <taxon>Embryophyta</taxon>
        <taxon>Tracheophyta</taxon>
        <taxon>Spermatophyta</taxon>
        <taxon>Magnoliopsida</taxon>
        <taxon>eudicotyledons</taxon>
        <taxon>Gunneridae</taxon>
        <taxon>Pentapetalae</taxon>
        <taxon>rosids</taxon>
        <taxon>malvids</taxon>
        <taxon>Malvales</taxon>
        <taxon>Malvaceae</taxon>
        <taxon>Malvoideae</taxon>
        <taxon>Gossypium</taxon>
    </lineage>
</organism>
<gene>
    <name evidence="2" type="ORF">J1N35_008031</name>
</gene>
<feature type="domain" description="DUF4283" evidence="1">
    <location>
        <begin position="51"/>
        <end position="112"/>
    </location>
</feature>
<dbReference type="AlphaFoldDB" id="A0A9D3W8I8"/>
<accession>A0A9D3W8I8</accession>
<comment type="caution">
    <text evidence="2">The sequence shown here is derived from an EMBL/GenBank/DDBJ whole genome shotgun (WGS) entry which is preliminary data.</text>
</comment>
<dbReference type="Proteomes" id="UP000828251">
    <property type="component" value="Unassembled WGS sequence"/>
</dbReference>
<dbReference type="InterPro" id="IPR025558">
    <property type="entry name" value="DUF4283"/>
</dbReference>
<evidence type="ECO:0000313" key="3">
    <source>
        <dbReference type="Proteomes" id="UP000828251"/>
    </source>
</evidence>